<dbReference type="Gene3D" id="3.20.20.140">
    <property type="entry name" value="Metal-dependent hydrolases"/>
    <property type="match status" value="1"/>
</dbReference>
<dbReference type="EMBL" id="FNGV01000016">
    <property type="protein sequence ID" value="SDM88625.1"/>
    <property type="molecule type" value="Genomic_DNA"/>
</dbReference>
<dbReference type="PROSITE" id="PS51257">
    <property type="entry name" value="PROKAR_LIPOPROTEIN"/>
    <property type="match status" value="1"/>
</dbReference>
<gene>
    <name evidence="2" type="ORF">SAMN04488514_11683</name>
</gene>
<evidence type="ECO:0000313" key="3">
    <source>
        <dbReference type="Proteomes" id="UP000199440"/>
    </source>
</evidence>
<feature type="domain" description="Amidohydrolase-related" evidence="1">
    <location>
        <begin position="106"/>
        <end position="354"/>
    </location>
</feature>
<reference evidence="2 3" key="1">
    <citation type="submission" date="2016-10" db="EMBL/GenBank/DDBJ databases">
        <authorList>
            <person name="de Groot N.N."/>
        </authorList>
    </citation>
    <scope>NUCLEOTIDE SEQUENCE [LARGE SCALE GENOMIC DNA]</scope>
    <source>
        <strain evidence="2 3">DSM 19886</strain>
    </source>
</reference>
<proteinExistence type="predicted"/>
<dbReference type="InterPro" id="IPR006680">
    <property type="entry name" value="Amidohydro-rel"/>
</dbReference>
<protein>
    <submittedName>
        <fullName evidence="2">Amidohydrolase</fullName>
    </submittedName>
</protein>
<dbReference type="OrthoDB" id="644687at2"/>
<dbReference type="Proteomes" id="UP000199440">
    <property type="component" value="Unassembled WGS sequence"/>
</dbReference>
<keyword evidence="2" id="KW-0378">Hydrolase</keyword>
<keyword evidence="3" id="KW-1185">Reference proteome</keyword>
<dbReference type="InterPro" id="IPR032466">
    <property type="entry name" value="Metal_Hydrolase"/>
</dbReference>
<name>A0A1G9WX15_9FLAO</name>
<dbReference type="GO" id="GO:0016787">
    <property type="term" value="F:hydrolase activity"/>
    <property type="evidence" value="ECO:0007669"/>
    <property type="project" value="UniProtKB-KW"/>
</dbReference>
<accession>A0A1G9WX15</accession>
<sequence>MKIIWNSLILVLAVSCGEGEKYYTYDDFSKVEKIDVHTHVWTGRTDFVDVAKEDNFRLLNIVVDLSKGDEFVKEQYAHCMDQKNKNPENFEVATAFSMDDWDNPDFAKNTIAWLEKCFSEGAIAIKVWKNIGMEFRDKNNELIMIDNPKFDTIFNYLAERKIPLLGHLGEPKNCWLPIDEMTVNNDKEYFKEHPQYHMHNHPELPSYEDQIAARDRMLEKHPDLVFMGAHMGSLEWDTDKLAKRLDKFPNMCVDLAARMGQVFYQTIEEREKVRDFFIKYQDRILYATDKADDGEDEGVEVQKDTHERWLQDWRFFVTDDTMSSDRVNGEFNGLKLPKEAVDKIFSENAKKWLGMFSDKDV</sequence>
<dbReference type="STRING" id="192904.SAMN04488514_11683"/>
<evidence type="ECO:0000259" key="1">
    <source>
        <dbReference type="Pfam" id="PF04909"/>
    </source>
</evidence>
<organism evidence="2 3">
    <name type="scientific">Kriegella aquimaris</name>
    <dbReference type="NCBI Taxonomy" id="192904"/>
    <lineage>
        <taxon>Bacteria</taxon>
        <taxon>Pseudomonadati</taxon>
        <taxon>Bacteroidota</taxon>
        <taxon>Flavobacteriia</taxon>
        <taxon>Flavobacteriales</taxon>
        <taxon>Flavobacteriaceae</taxon>
        <taxon>Kriegella</taxon>
    </lineage>
</organism>
<dbReference type="AlphaFoldDB" id="A0A1G9WX15"/>
<evidence type="ECO:0000313" key="2">
    <source>
        <dbReference type="EMBL" id="SDM88625.1"/>
    </source>
</evidence>
<dbReference type="SUPFAM" id="SSF51556">
    <property type="entry name" value="Metallo-dependent hydrolases"/>
    <property type="match status" value="1"/>
</dbReference>
<dbReference type="RefSeq" id="WP_089894824.1">
    <property type="nucleotide sequence ID" value="NZ_FNGV01000016.1"/>
</dbReference>
<dbReference type="Pfam" id="PF04909">
    <property type="entry name" value="Amidohydro_2"/>
    <property type="match status" value="1"/>
</dbReference>